<protein>
    <submittedName>
        <fullName evidence="1">Uncharacterized protein</fullName>
    </submittedName>
</protein>
<gene>
    <name evidence="1" type="ORF">B0H16DRAFT_1331541</name>
</gene>
<evidence type="ECO:0000313" key="2">
    <source>
        <dbReference type="Proteomes" id="UP001215598"/>
    </source>
</evidence>
<name>A0AAD7HUK3_9AGAR</name>
<dbReference type="InterPro" id="IPR012337">
    <property type="entry name" value="RNaseH-like_sf"/>
</dbReference>
<organism evidence="1 2">
    <name type="scientific">Mycena metata</name>
    <dbReference type="NCBI Taxonomy" id="1033252"/>
    <lineage>
        <taxon>Eukaryota</taxon>
        <taxon>Fungi</taxon>
        <taxon>Dikarya</taxon>
        <taxon>Basidiomycota</taxon>
        <taxon>Agaricomycotina</taxon>
        <taxon>Agaricomycetes</taxon>
        <taxon>Agaricomycetidae</taxon>
        <taxon>Agaricales</taxon>
        <taxon>Marasmiineae</taxon>
        <taxon>Mycenaceae</taxon>
        <taxon>Mycena</taxon>
    </lineage>
</organism>
<dbReference type="SUPFAM" id="SSF53098">
    <property type="entry name" value="Ribonuclease H-like"/>
    <property type="match status" value="1"/>
</dbReference>
<keyword evidence="2" id="KW-1185">Reference proteome</keyword>
<dbReference type="Proteomes" id="UP001215598">
    <property type="component" value="Unassembled WGS sequence"/>
</dbReference>
<accession>A0AAD7HUK3</accession>
<dbReference type="EMBL" id="JARKIB010000179">
    <property type="protein sequence ID" value="KAJ7727478.1"/>
    <property type="molecule type" value="Genomic_DNA"/>
</dbReference>
<evidence type="ECO:0000313" key="1">
    <source>
        <dbReference type="EMBL" id="KAJ7727478.1"/>
    </source>
</evidence>
<sequence>IGASRFCAIVSDNDASINKGRVITTRKYSQILDFADACHNLHNACRDICNIPAFQPIILDLREILAFMSLSTYSQDWYDAAREDLKISRGLQSVGETRFGTIYWSLDSVLRGIDAFVSIVRNPNIGLDSEFQVLRRHFLDDEDVFKLRRDLTRLGAVLMPFARAIQCLESKDTTPADVYLYWLAVVAQLKDLIAKDDAAAQSKSKYVTTVKELIRGIANFRFTQLIQSAQSSDVYFTAFVLDPGVSGLVINNGITALCGT</sequence>
<dbReference type="AlphaFoldDB" id="A0AAD7HUK3"/>
<reference evidence="1" key="1">
    <citation type="submission" date="2023-03" db="EMBL/GenBank/DDBJ databases">
        <title>Massive genome expansion in bonnet fungi (Mycena s.s.) driven by repeated elements and novel gene families across ecological guilds.</title>
        <authorList>
            <consortium name="Lawrence Berkeley National Laboratory"/>
            <person name="Harder C.B."/>
            <person name="Miyauchi S."/>
            <person name="Viragh M."/>
            <person name="Kuo A."/>
            <person name="Thoen E."/>
            <person name="Andreopoulos B."/>
            <person name="Lu D."/>
            <person name="Skrede I."/>
            <person name="Drula E."/>
            <person name="Henrissat B."/>
            <person name="Morin E."/>
            <person name="Kohler A."/>
            <person name="Barry K."/>
            <person name="LaButti K."/>
            <person name="Morin E."/>
            <person name="Salamov A."/>
            <person name="Lipzen A."/>
            <person name="Mereny Z."/>
            <person name="Hegedus B."/>
            <person name="Baldrian P."/>
            <person name="Stursova M."/>
            <person name="Weitz H."/>
            <person name="Taylor A."/>
            <person name="Grigoriev I.V."/>
            <person name="Nagy L.G."/>
            <person name="Martin F."/>
            <person name="Kauserud H."/>
        </authorList>
    </citation>
    <scope>NUCLEOTIDE SEQUENCE</scope>
    <source>
        <strain evidence="1">CBHHK182m</strain>
    </source>
</reference>
<feature type="non-terminal residue" evidence="1">
    <location>
        <position position="260"/>
    </location>
</feature>
<proteinExistence type="predicted"/>
<comment type="caution">
    <text evidence="1">The sequence shown here is derived from an EMBL/GenBank/DDBJ whole genome shotgun (WGS) entry which is preliminary data.</text>
</comment>